<feature type="chain" id="PRO_5042995940" evidence="1">
    <location>
        <begin position="16"/>
        <end position="135"/>
    </location>
</feature>
<reference evidence="2 3" key="1">
    <citation type="journal article" date="2023" name="Hortic Res">
        <title>Pangenome of water caltrop reveals structural variations and asymmetric subgenome divergence after allopolyploidization.</title>
        <authorList>
            <person name="Zhang X."/>
            <person name="Chen Y."/>
            <person name="Wang L."/>
            <person name="Yuan Y."/>
            <person name="Fang M."/>
            <person name="Shi L."/>
            <person name="Lu R."/>
            <person name="Comes H.P."/>
            <person name="Ma Y."/>
            <person name="Chen Y."/>
            <person name="Huang G."/>
            <person name="Zhou Y."/>
            <person name="Zheng Z."/>
            <person name="Qiu Y."/>
        </authorList>
    </citation>
    <scope>NUCLEOTIDE SEQUENCE [LARGE SCALE GENOMIC DNA]</scope>
    <source>
        <tissue evidence="2">Roots</tissue>
    </source>
</reference>
<accession>A0AAN7PRA3</accession>
<name>A0AAN7PRA3_9MYRT</name>
<sequence>MVCLIFIMKLISMKGFLCSCDWHQHAKSQVITHKFRFLLQLVKLMSKLSVESQTILQWIQILCFFHDLQGQRSNCFFKFVLLQADVFIWIWFDEFDYFSNPCWRPDQPLSPNHFILRLLNITFLNNTNSFRFDVY</sequence>
<evidence type="ECO:0000313" key="2">
    <source>
        <dbReference type="EMBL" id="KAK4752596.1"/>
    </source>
</evidence>
<comment type="caution">
    <text evidence="2">The sequence shown here is derived from an EMBL/GenBank/DDBJ whole genome shotgun (WGS) entry which is preliminary data.</text>
</comment>
<dbReference type="Proteomes" id="UP001345219">
    <property type="component" value="Chromosome 16"/>
</dbReference>
<dbReference type="AlphaFoldDB" id="A0AAN7PRA3"/>
<gene>
    <name evidence="2" type="ORF">SAY87_021394</name>
</gene>
<dbReference type="EMBL" id="JAXIOK010000016">
    <property type="protein sequence ID" value="KAK4752596.1"/>
    <property type="molecule type" value="Genomic_DNA"/>
</dbReference>
<feature type="signal peptide" evidence="1">
    <location>
        <begin position="1"/>
        <end position="15"/>
    </location>
</feature>
<proteinExistence type="predicted"/>
<keyword evidence="1" id="KW-0732">Signal</keyword>
<evidence type="ECO:0000313" key="3">
    <source>
        <dbReference type="Proteomes" id="UP001345219"/>
    </source>
</evidence>
<protein>
    <submittedName>
        <fullName evidence="2">Uncharacterized protein</fullName>
    </submittedName>
</protein>
<keyword evidence="3" id="KW-1185">Reference proteome</keyword>
<evidence type="ECO:0000256" key="1">
    <source>
        <dbReference type="SAM" id="SignalP"/>
    </source>
</evidence>
<organism evidence="2 3">
    <name type="scientific">Trapa incisa</name>
    <dbReference type="NCBI Taxonomy" id="236973"/>
    <lineage>
        <taxon>Eukaryota</taxon>
        <taxon>Viridiplantae</taxon>
        <taxon>Streptophyta</taxon>
        <taxon>Embryophyta</taxon>
        <taxon>Tracheophyta</taxon>
        <taxon>Spermatophyta</taxon>
        <taxon>Magnoliopsida</taxon>
        <taxon>eudicotyledons</taxon>
        <taxon>Gunneridae</taxon>
        <taxon>Pentapetalae</taxon>
        <taxon>rosids</taxon>
        <taxon>malvids</taxon>
        <taxon>Myrtales</taxon>
        <taxon>Lythraceae</taxon>
        <taxon>Trapa</taxon>
    </lineage>
</organism>